<dbReference type="InterPro" id="IPR012681">
    <property type="entry name" value="NCS1"/>
</dbReference>
<dbReference type="PANTHER" id="PTHR30618:SF0">
    <property type="entry name" value="PURINE-URACIL PERMEASE NCS1"/>
    <property type="match status" value="1"/>
</dbReference>
<dbReference type="CDD" id="cd11482">
    <property type="entry name" value="SLC-NCS1sbd_NRT1-like"/>
    <property type="match status" value="1"/>
</dbReference>
<comment type="caution">
    <text evidence="8">The sequence shown here is derived from an EMBL/GenBank/DDBJ whole genome shotgun (WGS) entry which is preliminary data.</text>
</comment>
<gene>
    <name evidence="8" type="ORF">J3D65DRAFT_610997</name>
</gene>
<feature type="transmembrane region" description="Helical" evidence="7">
    <location>
        <begin position="171"/>
        <end position="193"/>
    </location>
</feature>
<feature type="transmembrane region" description="Helical" evidence="7">
    <location>
        <begin position="226"/>
        <end position="244"/>
    </location>
</feature>
<keyword evidence="4 7" id="KW-1133">Transmembrane helix</keyword>
<feature type="transmembrane region" description="Helical" evidence="7">
    <location>
        <begin position="499"/>
        <end position="519"/>
    </location>
</feature>
<evidence type="ECO:0000313" key="9">
    <source>
        <dbReference type="Proteomes" id="UP001360953"/>
    </source>
</evidence>
<evidence type="ECO:0000256" key="6">
    <source>
        <dbReference type="SAM" id="MobiDB-lite"/>
    </source>
</evidence>
<feature type="transmembrane region" description="Helical" evidence="7">
    <location>
        <begin position="385"/>
        <end position="408"/>
    </location>
</feature>
<reference evidence="8 9" key="1">
    <citation type="submission" date="2024-04" db="EMBL/GenBank/DDBJ databases">
        <title>Phyllosticta paracitricarpa is synonymous to the EU quarantine fungus P. citricarpa based on phylogenomic analyses.</title>
        <authorList>
            <consortium name="Lawrence Berkeley National Laboratory"/>
            <person name="Van ingen-buijs V.A."/>
            <person name="Van westerhoven A.C."/>
            <person name="Haridas S."/>
            <person name="Skiadas P."/>
            <person name="Martin F."/>
            <person name="Groenewald J.Z."/>
            <person name="Crous P.W."/>
            <person name="Seidl M.F."/>
        </authorList>
    </citation>
    <scope>NUCLEOTIDE SEQUENCE [LARGE SCALE GENOMIC DNA]</scope>
    <source>
        <strain evidence="8 9">CPC 17464</strain>
    </source>
</reference>
<evidence type="ECO:0000256" key="5">
    <source>
        <dbReference type="ARBA" id="ARBA00023136"/>
    </source>
</evidence>
<evidence type="ECO:0000313" key="8">
    <source>
        <dbReference type="EMBL" id="KAK7544855.1"/>
    </source>
</evidence>
<dbReference type="Pfam" id="PF02133">
    <property type="entry name" value="Transp_cyt_pur"/>
    <property type="match status" value="1"/>
</dbReference>
<dbReference type="PANTHER" id="PTHR30618">
    <property type="entry name" value="NCS1 FAMILY PURINE/PYRIMIDINE TRANSPORTER"/>
    <property type="match status" value="1"/>
</dbReference>
<feature type="transmembrane region" description="Helical" evidence="7">
    <location>
        <begin position="200"/>
        <end position="220"/>
    </location>
</feature>
<evidence type="ECO:0000256" key="1">
    <source>
        <dbReference type="ARBA" id="ARBA00004141"/>
    </source>
</evidence>
<evidence type="ECO:0000256" key="4">
    <source>
        <dbReference type="ARBA" id="ARBA00022989"/>
    </source>
</evidence>
<name>A0ABR1MAE7_9PEZI</name>
<keyword evidence="5 7" id="KW-0472">Membrane</keyword>
<feature type="transmembrane region" description="Helical" evidence="7">
    <location>
        <begin position="336"/>
        <end position="362"/>
    </location>
</feature>
<protein>
    <submittedName>
        <fullName evidence="8">NCS1 allantoate transporter</fullName>
    </submittedName>
</protein>
<dbReference type="Proteomes" id="UP001360953">
    <property type="component" value="Unassembled WGS sequence"/>
</dbReference>
<dbReference type="InterPro" id="IPR001248">
    <property type="entry name" value="Pur-cyt_permease"/>
</dbReference>
<feature type="region of interest" description="Disordered" evidence="6">
    <location>
        <begin position="586"/>
        <end position="610"/>
    </location>
</feature>
<evidence type="ECO:0000256" key="2">
    <source>
        <dbReference type="ARBA" id="ARBA00008974"/>
    </source>
</evidence>
<comment type="similarity">
    <text evidence="2">Belongs to the purine-cytosine permease (2.A.39) family.</text>
</comment>
<dbReference type="GeneID" id="92031763"/>
<feature type="transmembrane region" description="Helical" evidence="7">
    <location>
        <begin position="296"/>
        <end position="315"/>
    </location>
</feature>
<feature type="transmembrane region" description="Helical" evidence="7">
    <location>
        <begin position="256"/>
        <end position="276"/>
    </location>
</feature>
<feature type="transmembrane region" description="Helical" evidence="7">
    <location>
        <begin position="135"/>
        <end position="159"/>
    </location>
</feature>
<feature type="compositionally biased region" description="Basic and acidic residues" evidence="6">
    <location>
        <begin position="597"/>
        <end position="610"/>
    </location>
</feature>
<feature type="transmembrane region" description="Helical" evidence="7">
    <location>
        <begin position="429"/>
        <end position="451"/>
    </location>
</feature>
<keyword evidence="3 7" id="KW-0812">Transmembrane</keyword>
<evidence type="ECO:0000256" key="7">
    <source>
        <dbReference type="SAM" id="Phobius"/>
    </source>
</evidence>
<evidence type="ECO:0000256" key="3">
    <source>
        <dbReference type="ARBA" id="ARBA00022692"/>
    </source>
</evidence>
<proteinExistence type="inferred from homology"/>
<dbReference type="Gene3D" id="1.10.4160.10">
    <property type="entry name" value="Hydantoin permease"/>
    <property type="match status" value="1"/>
</dbReference>
<keyword evidence="9" id="KW-1185">Reference proteome</keyword>
<accession>A0ABR1MAE7</accession>
<organism evidence="8 9">
    <name type="scientific">Phyllosticta citribraziliensis</name>
    <dbReference type="NCBI Taxonomy" id="989973"/>
    <lineage>
        <taxon>Eukaryota</taxon>
        <taxon>Fungi</taxon>
        <taxon>Dikarya</taxon>
        <taxon>Ascomycota</taxon>
        <taxon>Pezizomycotina</taxon>
        <taxon>Dothideomycetes</taxon>
        <taxon>Dothideomycetes incertae sedis</taxon>
        <taxon>Botryosphaeriales</taxon>
        <taxon>Phyllostictaceae</taxon>
        <taxon>Phyllosticta</taxon>
    </lineage>
</organism>
<dbReference type="NCBIfam" id="TIGR00800">
    <property type="entry name" value="ncs1"/>
    <property type="match status" value="1"/>
</dbReference>
<feature type="transmembrane region" description="Helical" evidence="7">
    <location>
        <begin position="539"/>
        <end position="557"/>
    </location>
</feature>
<dbReference type="InterPro" id="IPR045225">
    <property type="entry name" value="Uracil/uridine/allantoin_perm"/>
</dbReference>
<dbReference type="RefSeq" id="XP_066660090.1">
    <property type="nucleotide sequence ID" value="XM_066798857.1"/>
</dbReference>
<feature type="transmembrane region" description="Helical" evidence="7">
    <location>
        <begin position="457"/>
        <end position="475"/>
    </location>
</feature>
<comment type="subcellular location">
    <subcellularLocation>
        <location evidence="1">Membrane</location>
        <topology evidence="1">Multi-pass membrane protein</topology>
    </subcellularLocation>
</comment>
<dbReference type="EMBL" id="JBBPEH010000001">
    <property type="protein sequence ID" value="KAK7544855.1"/>
    <property type="molecule type" value="Genomic_DNA"/>
</dbReference>
<sequence>MIRRAAADVDILIDPAFVRPARHAHTYIAPPVRLRPTPNGTNVPNDTTPAQVDWLVMRLKIRFQKPTLHVEQSESEFAKGSSRWTNVDLDPVPRRERKWGVWSFVAYWISDAFNAASWEFASSVIAVGLGWRETLGIVALGFFMVSIVIALNGAIGSIYHAPFPVLARAGWGFWGSYVAILSRVVLAVFWFAVQTMNGANCVRVMIGAIWPSFLTLHNGIPESEGITTATMISFFLFWLLQLPLMAMHPNKLRYLFVAKSIIVPPTFIAILIWSFVATRGKKVELWSQPTTAHGSAYSWAFLSNLTSIIGNYATLSVNQADFSRYSRVSVRWQAMYVPMLPVVFTFIAFIGIAASAAGATLYPDQTAGSFPWDPMVLVSLWPSRAARFFAGASFALAAIGVNVSANSLSAANDLAALFPLYVDIRRGQLVTALLAWPLVPWKILASAAAFLNFMSAYAVFLGPVAAVMCLDFWLVKRRRYDVRALYDPQAAYRYNSWGVNWRAVVAFVVGVAPSLPGFINSINSDVHVGVGDRPYTFGWLLGFVGTATVYCVLEWLCGDERSRVEKAVLPDDVYDGDVLVEGVSVRGSGSGSGSGSVEEHVVRGDVEKLG</sequence>